<feature type="transmembrane region" description="Helical" evidence="1">
    <location>
        <begin position="401"/>
        <end position="422"/>
    </location>
</feature>
<name>A0A226CWK4_FOLCA</name>
<evidence type="ECO:0000256" key="1">
    <source>
        <dbReference type="SAM" id="Phobius"/>
    </source>
</evidence>
<reference evidence="2 3" key="1">
    <citation type="submission" date="2015-12" db="EMBL/GenBank/DDBJ databases">
        <title>The genome of Folsomia candida.</title>
        <authorList>
            <person name="Faddeeva A."/>
            <person name="Derks M.F."/>
            <person name="Anvar Y."/>
            <person name="Smit S."/>
            <person name="Van Straalen N."/>
            <person name="Roelofs D."/>
        </authorList>
    </citation>
    <scope>NUCLEOTIDE SEQUENCE [LARGE SCALE GENOMIC DNA]</scope>
    <source>
        <strain evidence="2 3">VU population</strain>
        <tissue evidence="2">Whole body</tissue>
    </source>
</reference>
<sequence>MEEASKHSLLTLDIRIKVTDYFVPFINCTTMVFARDKWYPESNLPAHGPIISLGYDTNISLVTGKTIQEKFYVARRRNKAAHCWTTITILPEQAGVSKEKEYLKFVGRSCFIDRTWRSHYFILITGVKHDITLDTWMDLYVFDFLGVIELILVDINQSHSSLLQYKYHNIYYNLSIPLIKELQEHIRIPTIEMEQSEAWYHIECSQRDCFDSFSQLGKKLSLRGKYFWTTEELTLANIAKLSDLRDQIADKSKPNTRHVYKDLANAVSFHKFLSYVILQDVLIYGVVGKRPYHHFEHMWRLGMFPTGGYGFVIHDIKTYSFVSCYGVRLNSTMLDALSSPFDNTSWAYMGISFITVVLVFSSILTRCSSNAILLVVGISLENSVSLSAFEAKFRQKAYSMVGVNTLYAIWTIMVGTLLTNWYKTLFTMEMIVPTVYKSPWTGLLEFEGIRIFMPFTFFGGANLDSDRGDYLDGYLFFYYQLLDFTHHIRFNGKQTNDKKIAKKLFKRLQVHFGVDDNMNIVRNGTSGTTVGHLQYYNRTTWEDFPIQPVLYDADGVKVIKSLQTCGKVALMDTKENIAEITNFLNDYHQTAMYVKVNGESFFTEGRPDVRGWGMPPIRSDYVEKRLKRLISSGILTQLKAMYRMWRPPKLLGYHANWTGPRDKPVSRLDFSSKVTTGFYISGCGLIGCIFVLIVEFVKYKYYKMHNFVNLYT</sequence>
<proteinExistence type="predicted"/>
<evidence type="ECO:0000313" key="3">
    <source>
        <dbReference type="Proteomes" id="UP000198287"/>
    </source>
</evidence>
<protein>
    <submittedName>
        <fullName evidence="2">Uncharacterized protein</fullName>
    </submittedName>
</protein>
<keyword evidence="1" id="KW-0812">Transmembrane</keyword>
<keyword evidence="1" id="KW-0472">Membrane</keyword>
<feature type="transmembrane region" description="Helical" evidence="1">
    <location>
        <begin position="346"/>
        <end position="365"/>
    </location>
</feature>
<gene>
    <name evidence="2" type="ORF">Fcan01_28338</name>
</gene>
<keyword evidence="1" id="KW-1133">Transmembrane helix</keyword>
<keyword evidence="3" id="KW-1185">Reference proteome</keyword>
<feature type="transmembrane region" description="Helical" evidence="1">
    <location>
        <begin position="677"/>
        <end position="697"/>
    </location>
</feature>
<comment type="caution">
    <text evidence="2">The sequence shown here is derived from an EMBL/GenBank/DDBJ whole genome shotgun (WGS) entry which is preliminary data.</text>
</comment>
<organism evidence="2 3">
    <name type="scientific">Folsomia candida</name>
    <name type="common">Springtail</name>
    <dbReference type="NCBI Taxonomy" id="158441"/>
    <lineage>
        <taxon>Eukaryota</taxon>
        <taxon>Metazoa</taxon>
        <taxon>Ecdysozoa</taxon>
        <taxon>Arthropoda</taxon>
        <taxon>Hexapoda</taxon>
        <taxon>Collembola</taxon>
        <taxon>Entomobryomorpha</taxon>
        <taxon>Isotomoidea</taxon>
        <taxon>Isotomidae</taxon>
        <taxon>Proisotominae</taxon>
        <taxon>Folsomia</taxon>
    </lineage>
</organism>
<dbReference type="AlphaFoldDB" id="A0A226CWK4"/>
<evidence type="ECO:0000313" key="2">
    <source>
        <dbReference type="EMBL" id="OXA36898.1"/>
    </source>
</evidence>
<accession>A0A226CWK4</accession>
<dbReference type="EMBL" id="LNIX01000069">
    <property type="protein sequence ID" value="OXA36898.1"/>
    <property type="molecule type" value="Genomic_DNA"/>
</dbReference>
<dbReference type="Proteomes" id="UP000198287">
    <property type="component" value="Unassembled WGS sequence"/>
</dbReference>